<gene>
    <name evidence="8" type="primary">deoC</name>
    <name evidence="8" type="ORF">DEM27_23435</name>
</gene>
<evidence type="ECO:0000256" key="6">
    <source>
        <dbReference type="ARBA" id="ARBA00048791"/>
    </source>
</evidence>
<dbReference type="Proteomes" id="UP000245252">
    <property type="component" value="Unassembled WGS sequence"/>
</dbReference>
<dbReference type="InterPro" id="IPR002915">
    <property type="entry name" value="DeoC/FbaB/LacD_aldolase"/>
</dbReference>
<dbReference type="SUPFAM" id="SSF51569">
    <property type="entry name" value="Aldolase"/>
    <property type="match status" value="1"/>
</dbReference>
<dbReference type="InterPro" id="IPR013785">
    <property type="entry name" value="Aldolase_TIM"/>
</dbReference>
<dbReference type="GO" id="GO:0004139">
    <property type="term" value="F:deoxyribose-phosphate aldolase activity"/>
    <property type="evidence" value="ECO:0007669"/>
    <property type="project" value="UniProtKB-UniRule"/>
</dbReference>
<dbReference type="AlphaFoldDB" id="A0A2U2DKP7"/>
<dbReference type="SMART" id="SM01133">
    <property type="entry name" value="DeoC"/>
    <property type="match status" value="1"/>
</dbReference>
<accession>A0A2U2DKP7</accession>
<evidence type="ECO:0000256" key="4">
    <source>
        <dbReference type="ARBA" id="ARBA00023239"/>
    </source>
</evidence>
<dbReference type="Pfam" id="PF01791">
    <property type="entry name" value="DeoC"/>
    <property type="match status" value="1"/>
</dbReference>
<dbReference type="EC" id="4.1.2.4" evidence="3 7"/>
<dbReference type="Gene3D" id="3.20.20.70">
    <property type="entry name" value="Aldolase class I"/>
    <property type="match status" value="1"/>
</dbReference>
<comment type="pathway">
    <text evidence="1">Carbohydrate degradation; 2-deoxy-D-ribose 1-phosphate degradation; D-glyceraldehyde 3-phosphate and acetaldehyde from 2-deoxy-alpha-D-ribose 1-phosphate: step 2/2.</text>
</comment>
<keyword evidence="4" id="KW-0456">Lyase</keyword>
<dbReference type="GO" id="GO:0005737">
    <property type="term" value="C:cytoplasm"/>
    <property type="evidence" value="ECO:0007669"/>
    <property type="project" value="InterPro"/>
</dbReference>
<dbReference type="NCBIfam" id="TIGR00126">
    <property type="entry name" value="deoC"/>
    <property type="match status" value="1"/>
</dbReference>
<comment type="caution">
    <text evidence="8">The sequence shown here is derived from an EMBL/GenBank/DDBJ whole genome shotgun (WGS) entry which is preliminary data.</text>
</comment>
<evidence type="ECO:0000313" key="8">
    <source>
        <dbReference type="EMBL" id="PWE53875.1"/>
    </source>
</evidence>
<dbReference type="CDD" id="cd00959">
    <property type="entry name" value="DeoC"/>
    <property type="match status" value="1"/>
</dbReference>
<evidence type="ECO:0000256" key="5">
    <source>
        <dbReference type="ARBA" id="ARBA00023270"/>
    </source>
</evidence>
<dbReference type="GO" id="GO:0009264">
    <property type="term" value="P:deoxyribonucleotide catabolic process"/>
    <property type="evidence" value="ECO:0007669"/>
    <property type="project" value="UniProtKB-UniRule"/>
</dbReference>
<name>A0A2U2DKP7_9HYPH</name>
<protein>
    <recommendedName>
        <fullName evidence="3 7">Deoxyribose-phosphate aldolase</fullName>
        <ecNumber evidence="3 7">4.1.2.4</ecNumber>
    </recommendedName>
</protein>
<keyword evidence="9" id="KW-1185">Reference proteome</keyword>
<dbReference type="PANTHER" id="PTHR10889:SF3">
    <property type="entry name" value="DEOXYRIBOSE-PHOSPHATE ALDOLASE"/>
    <property type="match status" value="1"/>
</dbReference>
<evidence type="ECO:0000256" key="2">
    <source>
        <dbReference type="ARBA" id="ARBA00009473"/>
    </source>
</evidence>
<reference evidence="8 9" key="1">
    <citation type="submission" date="2018-05" db="EMBL/GenBank/DDBJ databases">
        <title>The draft genome of strain NS-104.</title>
        <authorList>
            <person name="Hang P."/>
            <person name="Jiang J."/>
        </authorList>
    </citation>
    <scope>NUCLEOTIDE SEQUENCE [LARGE SCALE GENOMIC DNA]</scope>
    <source>
        <strain evidence="8 9">NS-104</strain>
    </source>
</reference>
<evidence type="ECO:0000256" key="3">
    <source>
        <dbReference type="ARBA" id="ARBA00012515"/>
    </source>
</evidence>
<dbReference type="InterPro" id="IPR011343">
    <property type="entry name" value="DeoC"/>
</dbReference>
<organism evidence="8 9">
    <name type="scientific">Metarhizobium album</name>
    <dbReference type="NCBI Taxonomy" id="2182425"/>
    <lineage>
        <taxon>Bacteria</taxon>
        <taxon>Pseudomonadati</taxon>
        <taxon>Pseudomonadota</taxon>
        <taxon>Alphaproteobacteria</taxon>
        <taxon>Hyphomicrobiales</taxon>
        <taxon>Rhizobiaceae</taxon>
        <taxon>Metarhizobium</taxon>
    </lineage>
</organism>
<comment type="similarity">
    <text evidence="2">Belongs to the DeoC/FbaB aldolase family. DeoC type 2 subfamily.</text>
</comment>
<dbReference type="OrthoDB" id="6579831at2"/>
<sequence length="337" mass="36332">MDTAGVARVHHAGGPLAVSGHNLQRNPGMDLDLSWVLDSRVNLSATERRVATLPGRRTVKKDAQAAWLLKAVTCIDLTTLSGDDTTERVKRLCAKAITPIRPDLLEALGMGGRTITTGAICVYHRFVATAVEALGSSGIPVAAVSTGFPAGLSPHHLKVKEIEESVADGAREIDIVITREHVLTGNWKALYDEMKDYRAACGDAHVKAILATGDLKTLRNVAKASLVCMMAGADFIKTSTGKEGVNATLAVTLTMLRAIRAYEERTGIKIGYKPAGGISTAKDVLNYQFLMREELGREWLEPDLFRIGASSLLADIERQLEHHVTGAYSAFNRHPIG</sequence>
<dbReference type="EMBL" id="QFBC01000013">
    <property type="protein sequence ID" value="PWE53875.1"/>
    <property type="molecule type" value="Genomic_DNA"/>
</dbReference>
<evidence type="ECO:0000256" key="7">
    <source>
        <dbReference type="NCBIfam" id="TIGR00126"/>
    </source>
</evidence>
<keyword evidence="5" id="KW-0704">Schiff base</keyword>
<dbReference type="GO" id="GO:0016052">
    <property type="term" value="P:carbohydrate catabolic process"/>
    <property type="evidence" value="ECO:0007669"/>
    <property type="project" value="TreeGrafter"/>
</dbReference>
<dbReference type="PANTHER" id="PTHR10889">
    <property type="entry name" value="DEOXYRIBOSE-PHOSPHATE ALDOLASE"/>
    <property type="match status" value="1"/>
</dbReference>
<proteinExistence type="inferred from homology"/>
<evidence type="ECO:0000256" key="1">
    <source>
        <dbReference type="ARBA" id="ARBA00004816"/>
    </source>
</evidence>
<evidence type="ECO:0000313" key="9">
    <source>
        <dbReference type="Proteomes" id="UP000245252"/>
    </source>
</evidence>
<comment type="catalytic activity">
    <reaction evidence="6">
        <text>2-deoxy-D-ribose 5-phosphate = D-glyceraldehyde 3-phosphate + acetaldehyde</text>
        <dbReference type="Rhea" id="RHEA:12821"/>
        <dbReference type="ChEBI" id="CHEBI:15343"/>
        <dbReference type="ChEBI" id="CHEBI:59776"/>
        <dbReference type="ChEBI" id="CHEBI:62877"/>
        <dbReference type="EC" id="4.1.2.4"/>
    </reaction>
</comment>